<reference evidence="1 2" key="1">
    <citation type="submission" date="2013-11" db="EMBL/GenBank/DDBJ databases">
        <title>Draft genome sequence and annotation of the entomopathogenic bacterium, Xenorhabdus cabanillasi strain JM26.</title>
        <authorList>
            <person name="Gualtieri M."/>
            <person name="Ogier J.C."/>
            <person name="Pages S."/>
            <person name="Givaudan A."/>
            <person name="Gaudriault S."/>
        </authorList>
    </citation>
    <scope>NUCLEOTIDE SEQUENCE [LARGE SCALE GENOMIC DNA]</scope>
    <source>
        <strain evidence="1 2">JM26</strain>
    </source>
</reference>
<name>W1J3I5_9GAMM</name>
<dbReference type="EMBL" id="CBXE010000116">
    <property type="protein sequence ID" value="CDL84628.1"/>
    <property type="molecule type" value="Genomic_DNA"/>
</dbReference>
<accession>W1J3I5</accession>
<evidence type="ECO:0000313" key="2">
    <source>
        <dbReference type="Proteomes" id="UP000019197"/>
    </source>
</evidence>
<organism evidence="1 2">
    <name type="scientific">Xenorhabdus cabanillasii JM26</name>
    <dbReference type="NCBI Taxonomy" id="1427517"/>
    <lineage>
        <taxon>Bacteria</taxon>
        <taxon>Pseudomonadati</taxon>
        <taxon>Pseudomonadota</taxon>
        <taxon>Gammaproteobacteria</taxon>
        <taxon>Enterobacterales</taxon>
        <taxon>Morganellaceae</taxon>
        <taxon>Xenorhabdus</taxon>
    </lineage>
</organism>
<proteinExistence type="predicted"/>
<evidence type="ECO:0000313" key="1">
    <source>
        <dbReference type="EMBL" id="CDL84628.1"/>
    </source>
</evidence>
<sequence>MKTLTPLERVRLQTSIMDRLNDVFSDFKNDIEITPEFIQNTLEKYMLIATGYHYYLSRSVRLGEGELQQCSTCANWEDDLPFFDDDDEEEENLSSNTERSLKEAAISVSDILSNKQFSFLERDIICGATKKYSTYGLGEINVYKNGSLVGVVKFRLNYE</sequence>
<dbReference type="RefSeq" id="WP_038263827.1">
    <property type="nucleotide sequence ID" value="NZ_CAWNQM010000220.1"/>
</dbReference>
<dbReference type="AlphaFoldDB" id="W1J3I5"/>
<gene>
    <name evidence="1" type="ORF">XCR1_2020006</name>
</gene>
<comment type="caution">
    <text evidence="1">The sequence shown here is derived from an EMBL/GenBank/DDBJ whole genome shotgun (WGS) entry which is preliminary data.</text>
</comment>
<protein>
    <submittedName>
        <fullName evidence="1">Uncharacterized protein</fullName>
    </submittedName>
</protein>
<dbReference type="Proteomes" id="UP000019197">
    <property type="component" value="Unassembled WGS sequence"/>
</dbReference>